<evidence type="ECO:0000313" key="3">
    <source>
        <dbReference type="Proteomes" id="UP000615446"/>
    </source>
</evidence>
<feature type="transmembrane region" description="Helical" evidence="1">
    <location>
        <begin position="16"/>
        <end position="36"/>
    </location>
</feature>
<keyword evidence="1" id="KW-0472">Membrane</keyword>
<dbReference type="Proteomes" id="UP000615446">
    <property type="component" value="Unassembled WGS sequence"/>
</dbReference>
<proteinExistence type="predicted"/>
<keyword evidence="1" id="KW-1133">Transmembrane helix</keyword>
<organism evidence="2 3">
    <name type="scientific">Rhizophagus clarus</name>
    <dbReference type="NCBI Taxonomy" id="94130"/>
    <lineage>
        <taxon>Eukaryota</taxon>
        <taxon>Fungi</taxon>
        <taxon>Fungi incertae sedis</taxon>
        <taxon>Mucoromycota</taxon>
        <taxon>Glomeromycotina</taxon>
        <taxon>Glomeromycetes</taxon>
        <taxon>Glomerales</taxon>
        <taxon>Glomeraceae</taxon>
        <taxon>Rhizophagus</taxon>
    </lineage>
</organism>
<gene>
    <name evidence="2" type="ORF">RCL2_001345300</name>
</gene>
<evidence type="ECO:0000256" key="1">
    <source>
        <dbReference type="SAM" id="Phobius"/>
    </source>
</evidence>
<dbReference type="EMBL" id="BLAL01000160">
    <property type="protein sequence ID" value="GES86399.1"/>
    <property type="molecule type" value="Genomic_DNA"/>
</dbReference>
<protein>
    <submittedName>
        <fullName evidence="2">Uncharacterized protein</fullName>
    </submittedName>
</protein>
<dbReference type="AlphaFoldDB" id="A0A8H3LJC2"/>
<sequence length="162" mass="18344">MLVGMIKRCFCTPSKASVIVVTLLWLVQGILIIKKIVECSLKFNLSEIEAVINHIYLIPIFIIYGLMIVGALFGLLVINCTKTSMMLFLYSKVARIIARSNIIGLGYVCNQKYFDIIRTIILYALASILLSMYSAIIISGYAHKIRDKEEIKKMLQEMITKT</sequence>
<comment type="caution">
    <text evidence="2">The sequence shown here is derived from an EMBL/GenBank/DDBJ whole genome shotgun (WGS) entry which is preliminary data.</text>
</comment>
<feature type="transmembrane region" description="Helical" evidence="1">
    <location>
        <begin position="56"/>
        <end position="78"/>
    </location>
</feature>
<keyword evidence="1" id="KW-0812">Transmembrane</keyword>
<feature type="transmembrane region" description="Helical" evidence="1">
    <location>
        <begin position="120"/>
        <end position="142"/>
    </location>
</feature>
<name>A0A8H3LJC2_9GLOM</name>
<reference evidence="2" key="1">
    <citation type="submission" date="2019-10" db="EMBL/GenBank/DDBJ databases">
        <title>Conservation and host-specific expression of non-tandemly repeated heterogenous ribosome RNA gene in arbuscular mycorrhizal fungi.</title>
        <authorList>
            <person name="Maeda T."/>
            <person name="Kobayashi Y."/>
            <person name="Nakagawa T."/>
            <person name="Ezawa T."/>
            <person name="Yamaguchi K."/>
            <person name="Bino T."/>
            <person name="Nishimoto Y."/>
            <person name="Shigenobu S."/>
            <person name="Kawaguchi M."/>
        </authorList>
    </citation>
    <scope>NUCLEOTIDE SEQUENCE</scope>
    <source>
        <strain evidence="2">HR1</strain>
    </source>
</reference>
<evidence type="ECO:0000313" key="2">
    <source>
        <dbReference type="EMBL" id="GES86399.1"/>
    </source>
</evidence>
<accession>A0A8H3LJC2</accession>
<dbReference type="OrthoDB" id="2333381at2759"/>